<organism evidence="1 2">
    <name type="scientific">Wickerhamiella sorbophila</name>
    <dbReference type="NCBI Taxonomy" id="45607"/>
    <lineage>
        <taxon>Eukaryota</taxon>
        <taxon>Fungi</taxon>
        <taxon>Dikarya</taxon>
        <taxon>Ascomycota</taxon>
        <taxon>Saccharomycotina</taxon>
        <taxon>Dipodascomycetes</taxon>
        <taxon>Dipodascales</taxon>
        <taxon>Trichomonascaceae</taxon>
        <taxon>Wickerhamiella</taxon>
    </lineage>
</organism>
<dbReference type="RefSeq" id="XP_024666187.1">
    <property type="nucleotide sequence ID" value="XM_024810419.1"/>
</dbReference>
<dbReference type="GeneID" id="36517610"/>
<sequence>MMQNGPVLLHRHKSRIPSLENLGFLMQTEAPLSKIKDPHVMQPELKVPKLENPEALAALQMAVQNHDFAGAEFIFDQSASLHDNPEALELVLKNYCNMNDFTTAKAVLLQVQKKMSRQGFIKFMIACFRHSENSDDLQETFEAAIKQYPADESIVSAALFGFKVLRDRPRIEALQKYIKSKGLLRKLPLLQVQVYDSYLNGNFDAALELGRTIAARISSEPPSLLRLDMPYRWAIRYFAQDGNVEAIEKIQKHVAELSIPTTISFSNIVLTILPPLYPNVPLVSWLDRCVEWGWKIDRSSFSKLTQLLYRWYPSQHERIAKLRSSLGKTIPQSSGSKEVSRSSELSAIQKFINLGDPSKCLYILDSMRRRGMIPPYYYHVLIFEALAKRGLTTDIEQLVAKMKALEYPRHCAGTDLAMLELQLRQAAKGKNRTRSEKLADAQRGLIWVNQYLVEYPLIQHDLSQLTRIATLFMHCRQPDIAGQVVDFLRWQSESGKFTAQNHDSRSLTVLLKAEQQCNRSPVATLDTLLSDRPRIFIDLKLKRHLRESLTSEQWKHYYSLIKSHNEWVVENICQEVEQLAQFVKSGACT</sequence>
<comment type="caution">
    <text evidence="1">The sequence shown here is derived from an EMBL/GenBank/DDBJ whole genome shotgun (WGS) entry which is preliminary data.</text>
</comment>
<evidence type="ECO:0000313" key="2">
    <source>
        <dbReference type="Proteomes" id="UP000238350"/>
    </source>
</evidence>
<name>A0A2T0FMM7_9ASCO</name>
<dbReference type="EMBL" id="NDIQ01000022">
    <property type="protein sequence ID" value="PRT56242.1"/>
    <property type="molecule type" value="Genomic_DNA"/>
</dbReference>
<dbReference type="AlphaFoldDB" id="A0A2T0FMM7"/>
<dbReference type="Proteomes" id="UP000238350">
    <property type="component" value="Unassembled WGS sequence"/>
</dbReference>
<proteinExistence type="predicted"/>
<reference evidence="1 2" key="1">
    <citation type="submission" date="2017-04" db="EMBL/GenBank/DDBJ databases">
        <title>Genome sequencing of [Candida] sorbophila.</title>
        <authorList>
            <person name="Ahn J.O."/>
        </authorList>
    </citation>
    <scope>NUCLEOTIDE SEQUENCE [LARGE SCALE GENOMIC DNA]</scope>
    <source>
        <strain evidence="1 2">DS02</strain>
    </source>
</reference>
<evidence type="ECO:0000313" key="1">
    <source>
        <dbReference type="EMBL" id="PRT56242.1"/>
    </source>
</evidence>
<accession>A0A2T0FMM7</accession>
<keyword evidence="2" id="KW-1185">Reference proteome</keyword>
<protein>
    <submittedName>
        <fullName evidence="1">Uncharacterized protein</fullName>
    </submittedName>
</protein>
<gene>
    <name evidence="1" type="ORF">B9G98_03862</name>
</gene>